<organism evidence="2 3">
    <name type="scientific">Platanthera guangdongensis</name>
    <dbReference type="NCBI Taxonomy" id="2320717"/>
    <lineage>
        <taxon>Eukaryota</taxon>
        <taxon>Viridiplantae</taxon>
        <taxon>Streptophyta</taxon>
        <taxon>Embryophyta</taxon>
        <taxon>Tracheophyta</taxon>
        <taxon>Spermatophyta</taxon>
        <taxon>Magnoliopsida</taxon>
        <taxon>Liliopsida</taxon>
        <taxon>Asparagales</taxon>
        <taxon>Orchidaceae</taxon>
        <taxon>Orchidoideae</taxon>
        <taxon>Orchideae</taxon>
        <taxon>Orchidinae</taxon>
        <taxon>Platanthera</taxon>
    </lineage>
</organism>
<feature type="transmembrane region" description="Helical" evidence="1">
    <location>
        <begin position="161"/>
        <end position="185"/>
    </location>
</feature>
<dbReference type="EMBL" id="JBBWWR010000004">
    <property type="protein sequence ID" value="KAK8968418.1"/>
    <property type="molecule type" value="Genomic_DNA"/>
</dbReference>
<feature type="transmembrane region" description="Helical" evidence="1">
    <location>
        <begin position="118"/>
        <end position="141"/>
    </location>
</feature>
<evidence type="ECO:0000313" key="2">
    <source>
        <dbReference type="EMBL" id="KAK8968418.1"/>
    </source>
</evidence>
<dbReference type="PANTHER" id="PTHR21650">
    <property type="entry name" value="MEMBRALIN/KINETOCHORE PROTEIN NUF2"/>
    <property type="match status" value="1"/>
</dbReference>
<evidence type="ECO:0000313" key="3">
    <source>
        <dbReference type="Proteomes" id="UP001412067"/>
    </source>
</evidence>
<dbReference type="Proteomes" id="UP001412067">
    <property type="component" value="Unassembled WGS sequence"/>
</dbReference>
<proteinExistence type="predicted"/>
<name>A0ABR2MWX5_9ASPA</name>
<evidence type="ECO:0000256" key="1">
    <source>
        <dbReference type="SAM" id="Phobius"/>
    </source>
</evidence>
<comment type="caution">
    <text evidence="2">The sequence shown here is derived from an EMBL/GenBank/DDBJ whole genome shotgun (WGS) entry which is preliminary data.</text>
</comment>
<accession>A0ABR2MWX5</accession>
<keyword evidence="1" id="KW-0472">Membrane</keyword>
<keyword evidence="1" id="KW-0812">Transmembrane</keyword>
<reference evidence="2 3" key="1">
    <citation type="journal article" date="2022" name="Nat. Plants">
        <title>Genomes of leafy and leafless Platanthera orchids illuminate the evolution of mycoheterotrophy.</title>
        <authorList>
            <person name="Li M.H."/>
            <person name="Liu K.W."/>
            <person name="Li Z."/>
            <person name="Lu H.C."/>
            <person name="Ye Q.L."/>
            <person name="Zhang D."/>
            <person name="Wang J.Y."/>
            <person name="Li Y.F."/>
            <person name="Zhong Z.M."/>
            <person name="Liu X."/>
            <person name="Yu X."/>
            <person name="Liu D.K."/>
            <person name="Tu X.D."/>
            <person name="Liu B."/>
            <person name="Hao Y."/>
            <person name="Liao X.Y."/>
            <person name="Jiang Y.T."/>
            <person name="Sun W.H."/>
            <person name="Chen J."/>
            <person name="Chen Y.Q."/>
            <person name="Ai Y."/>
            <person name="Zhai J.W."/>
            <person name="Wu S.S."/>
            <person name="Zhou Z."/>
            <person name="Hsiao Y.Y."/>
            <person name="Wu W.L."/>
            <person name="Chen Y.Y."/>
            <person name="Lin Y.F."/>
            <person name="Hsu J.L."/>
            <person name="Li C.Y."/>
            <person name="Wang Z.W."/>
            <person name="Zhao X."/>
            <person name="Zhong W.Y."/>
            <person name="Ma X.K."/>
            <person name="Ma L."/>
            <person name="Huang J."/>
            <person name="Chen G.Z."/>
            <person name="Huang M.Z."/>
            <person name="Huang L."/>
            <person name="Peng D.H."/>
            <person name="Luo Y.B."/>
            <person name="Zou S.Q."/>
            <person name="Chen S.P."/>
            <person name="Lan S."/>
            <person name="Tsai W.C."/>
            <person name="Van de Peer Y."/>
            <person name="Liu Z.J."/>
        </authorList>
    </citation>
    <scope>NUCLEOTIDE SEQUENCE [LARGE SCALE GENOMIC DNA]</scope>
    <source>
        <strain evidence="2">Lor288</strain>
    </source>
</reference>
<keyword evidence="3" id="KW-1185">Reference proteome</keyword>
<protein>
    <submittedName>
        <fullName evidence="2">Uncharacterized protein</fullName>
    </submittedName>
</protein>
<keyword evidence="1" id="KW-1133">Transmembrane helix</keyword>
<sequence>MLITFPFETILTHKKAGPGGLGRLRASGRAKPAVAGRILWRVAIGPEEWSSHNSIAHGRIRIGDYFVMKSVVLIMSLFVFFTTTMSVSFTLRETQSRMLKFTVQLQHHARHQLPTFQLIFVHVIESLVFVPIMIGILFFLFEFYDDLLLAFLCPDINLDAVFPSIFLALFSGVPYLLLLICLWYVLLDCIPAFSATAAFMQHLILYFWNRFEVPALQRFMRTRGQLQHQAGVQITSSTIYTSTLHIARVNVRNTSIGGINGIQATGQAAPDPLAQPENTTASEQLALHDAPDAANNHLRFPGINAQQTGTAPGPSFLNPFSSFLLWILGGGASDGIVSFFSMFRDVRDHDQDFIHPAQPENDRARQHPED</sequence>
<gene>
    <name evidence="2" type="ORF">KSP40_PGU018397</name>
</gene>
<dbReference type="PANTHER" id="PTHR21650:SF4">
    <property type="entry name" value="MEMBRALIN"/>
    <property type="match status" value="1"/>
</dbReference>
<feature type="transmembrane region" description="Helical" evidence="1">
    <location>
        <begin position="71"/>
        <end position="91"/>
    </location>
</feature>